<organism evidence="1 2">
    <name type="scientific">Dictyobacter aurantiacus</name>
    <dbReference type="NCBI Taxonomy" id="1936993"/>
    <lineage>
        <taxon>Bacteria</taxon>
        <taxon>Bacillati</taxon>
        <taxon>Chloroflexota</taxon>
        <taxon>Ktedonobacteria</taxon>
        <taxon>Ktedonobacterales</taxon>
        <taxon>Dictyobacteraceae</taxon>
        <taxon>Dictyobacter</taxon>
    </lineage>
</organism>
<dbReference type="Proteomes" id="UP000287224">
    <property type="component" value="Unassembled WGS sequence"/>
</dbReference>
<gene>
    <name evidence="1" type="ORF">KDAU_30860</name>
</gene>
<protein>
    <submittedName>
        <fullName evidence="1">Uncharacterized protein</fullName>
    </submittedName>
</protein>
<keyword evidence="2" id="KW-1185">Reference proteome</keyword>
<sequence>MSGHGPHEAKHALLMYSADGQLRNGTTTHRDVPGARRLAQQILVLQPTIAYIELYECSPSGQLASGTLERVDWDQEWSAAR</sequence>
<evidence type="ECO:0000313" key="2">
    <source>
        <dbReference type="Proteomes" id="UP000287224"/>
    </source>
</evidence>
<dbReference type="RefSeq" id="WP_126596784.1">
    <property type="nucleotide sequence ID" value="NZ_BIFQ01000001.1"/>
</dbReference>
<dbReference type="AlphaFoldDB" id="A0A401ZFW1"/>
<name>A0A401ZFW1_9CHLR</name>
<proteinExistence type="predicted"/>
<reference evidence="2" key="1">
    <citation type="submission" date="2018-12" db="EMBL/GenBank/DDBJ databases">
        <title>Tengunoibacter tsumagoiensis gen. nov., sp. nov., Dictyobacter kobayashii sp. nov., D. alpinus sp. nov., and D. joshuensis sp. nov. and description of Dictyobacteraceae fam. nov. within the order Ktedonobacterales isolated from Tengu-no-mugimeshi.</title>
        <authorList>
            <person name="Wang C.M."/>
            <person name="Zheng Y."/>
            <person name="Sakai Y."/>
            <person name="Toyoda A."/>
            <person name="Minakuchi Y."/>
            <person name="Abe K."/>
            <person name="Yokota A."/>
            <person name="Yabe S."/>
        </authorList>
    </citation>
    <scope>NUCLEOTIDE SEQUENCE [LARGE SCALE GENOMIC DNA]</scope>
    <source>
        <strain evidence="2">S-27</strain>
    </source>
</reference>
<dbReference type="OrthoDB" id="9859398at2"/>
<accession>A0A401ZFW1</accession>
<evidence type="ECO:0000313" key="1">
    <source>
        <dbReference type="EMBL" id="GCE05757.1"/>
    </source>
</evidence>
<dbReference type="EMBL" id="BIFQ01000001">
    <property type="protein sequence ID" value="GCE05757.1"/>
    <property type="molecule type" value="Genomic_DNA"/>
</dbReference>
<comment type="caution">
    <text evidence="1">The sequence shown here is derived from an EMBL/GenBank/DDBJ whole genome shotgun (WGS) entry which is preliminary data.</text>
</comment>